<dbReference type="InterPro" id="IPR006016">
    <property type="entry name" value="UspA"/>
</dbReference>
<organism evidence="3 4">
    <name type="scientific">Caenispirillum salinarum AK4</name>
    <dbReference type="NCBI Taxonomy" id="1238182"/>
    <lineage>
        <taxon>Bacteria</taxon>
        <taxon>Pseudomonadati</taxon>
        <taxon>Pseudomonadota</taxon>
        <taxon>Alphaproteobacteria</taxon>
        <taxon>Rhodospirillales</taxon>
        <taxon>Novispirillaceae</taxon>
        <taxon>Caenispirillum</taxon>
    </lineage>
</organism>
<dbReference type="OrthoDB" id="9813682at2"/>
<name>K9H578_9PROT</name>
<evidence type="ECO:0000313" key="4">
    <source>
        <dbReference type="Proteomes" id="UP000009881"/>
    </source>
</evidence>
<gene>
    <name evidence="3" type="ORF">C882_3293</name>
</gene>
<dbReference type="CDD" id="cd00293">
    <property type="entry name" value="USP-like"/>
    <property type="match status" value="1"/>
</dbReference>
<dbReference type="eggNOG" id="COG0589">
    <property type="taxonomic scope" value="Bacteria"/>
</dbReference>
<comment type="caution">
    <text evidence="3">The sequence shown here is derived from an EMBL/GenBank/DDBJ whole genome shotgun (WGS) entry which is preliminary data.</text>
</comment>
<sequence>MSDAFTTDGAPTGEAASLVGNKGGRPRTFLVVVDESEEMGAALLYASARARATGGVVALLKIIEPPEFAHFAAIGERMADENREAAEQTLHRFAAETVKMSGRPPVLYLREGHPEEEVRDLLETDGEISVLVLATGTGAEGPGPLVSALTGKAAGRIRVPVTIVPGNLTEDEILRLA</sequence>
<evidence type="ECO:0000313" key="3">
    <source>
        <dbReference type="EMBL" id="EKV32229.1"/>
    </source>
</evidence>
<keyword evidence="4" id="KW-1185">Reference proteome</keyword>
<evidence type="ECO:0000259" key="2">
    <source>
        <dbReference type="Pfam" id="PF00582"/>
    </source>
</evidence>
<protein>
    <submittedName>
        <fullName evidence="3">Universal stress protein UspA</fullName>
    </submittedName>
</protein>
<dbReference type="SUPFAM" id="SSF52402">
    <property type="entry name" value="Adenine nucleotide alpha hydrolases-like"/>
    <property type="match status" value="1"/>
</dbReference>
<evidence type="ECO:0000256" key="1">
    <source>
        <dbReference type="SAM" id="MobiDB-lite"/>
    </source>
</evidence>
<dbReference type="Proteomes" id="UP000009881">
    <property type="component" value="Unassembled WGS sequence"/>
</dbReference>
<dbReference type="Pfam" id="PF00582">
    <property type="entry name" value="Usp"/>
    <property type="match status" value="1"/>
</dbReference>
<dbReference type="Gene3D" id="3.40.50.12370">
    <property type="match status" value="1"/>
</dbReference>
<reference evidence="3 4" key="1">
    <citation type="journal article" date="2013" name="Genome Announc.">
        <title>Draft Genome Sequence of an Alphaproteobacterium, Caenispirillum salinarum AK4(T), Isolated from a Solar Saltern.</title>
        <authorList>
            <person name="Khatri I."/>
            <person name="Singh A."/>
            <person name="Korpole S."/>
            <person name="Pinnaka A.K."/>
            <person name="Subramanian S."/>
        </authorList>
    </citation>
    <scope>NUCLEOTIDE SEQUENCE [LARGE SCALE GENOMIC DNA]</scope>
    <source>
        <strain evidence="3 4">AK4</strain>
    </source>
</reference>
<dbReference type="STRING" id="1238182.C882_3293"/>
<feature type="region of interest" description="Disordered" evidence="1">
    <location>
        <begin position="1"/>
        <end position="20"/>
    </location>
</feature>
<accession>K9H578</accession>
<dbReference type="PATRIC" id="fig|1238182.3.peg.1041"/>
<dbReference type="RefSeq" id="WP_009539490.1">
    <property type="nucleotide sequence ID" value="NZ_ANHY01000004.1"/>
</dbReference>
<feature type="domain" description="UspA" evidence="2">
    <location>
        <begin position="27"/>
        <end position="165"/>
    </location>
</feature>
<dbReference type="AlphaFoldDB" id="K9H578"/>
<dbReference type="EMBL" id="ANHY01000004">
    <property type="protein sequence ID" value="EKV32229.1"/>
    <property type="molecule type" value="Genomic_DNA"/>
</dbReference>
<proteinExistence type="predicted"/>